<name>A0ABR1L4C9_9PEZI</name>
<comment type="caution">
    <text evidence="3">The sequence shown here is derived from an EMBL/GenBank/DDBJ whole genome shotgun (WGS) entry which is preliminary data.</text>
</comment>
<dbReference type="Pfam" id="PF02996">
    <property type="entry name" value="Prefoldin"/>
    <property type="match status" value="1"/>
</dbReference>
<dbReference type="EMBL" id="JBBPDW010000065">
    <property type="protein sequence ID" value="KAK7530095.1"/>
    <property type="molecule type" value="Genomic_DNA"/>
</dbReference>
<proteinExistence type="inferred from homology"/>
<feature type="coiled-coil region" evidence="2">
    <location>
        <begin position="155"/>
        <end position="182"/>
    </location>
</feature>
<dbReference type="Proteomes" id="UP001365128">
    <property type="component" value="Unassembled WGS sequence"/>
</dbReference>
<reference evidence="3 4" key="1">
    <citation type="submission" date="2024-04" db="EMBL/GenBank/DDBJ databases">
        <title>Phyllosticta paracitricarpa is synonymous to the EU quarantine fungus P. citricarpa based on phylogenomic analyses.</title>
        <authorList>
            <consortium name="Lawrence Berkeley National Laboratory"/>
            <person name="Van Ingen-Buijs V.A."/>
            <person name="Van Westerhoven A.C."/>
            <person name="Haridas S."/>
            <person name="Skiadas P."/>
            <person name="Martin F."/>
            <person name="Groenewald J.Z."/>
            <person name="Crous P.W."/>
            <person name="Seidl M.F."/>
        </authorList>
    </citation>
    <scope>NUCLEOTIDE SEQUENCE [LARGE SCALE GENOMIC DNA]</scope>
    <source>
        <strain evidence="3 4">CBS 122670</strain>
    </source>
</reference>
<protein>
    <submittedName>
        <fullName evidence="3">Prefoldin subunit-domain-containing protein</fullName>
    </submittedName>
</protein>
<dbReference type="InterPro" id="IPR009053">
    <property type="entry name" value="Prefoldin"/>
</dbReference>
<dbReference type="NCBIfam" id="TIGR00293">
    <property type="entry name" value="prefoldin subunit alpha"/>
    <property type="match status" value="1"/>
</dbReference>
<sequence>MASSSEKGGQTVDLASLSVQQLSQLKKQLDTELEHLTGSFQSLRGAQTRFRDCLKSINTGVSSGSTGTPLAHRYAPAIHTPPTSPQYLPSCRATFPRCLGTHKTLTSASTVFTDKPILVPLTSSLYVPGTLANLSSVLVDIGTGFYVEKSTADAADFYDRKIKDLEKNLKDLEAIVTGKSGNLRVVEDVLRQKVLAAQGQAGAQAAVSGSQATAAAS</sequence>
<accession>A0ABR1L4C9</accession>
<dbReference type="Gene3D" id="1.10.287.370">
    <property type="match status" value="1"/>
</dbReference>
<dbReference type="InterPro" id="IPR011599">
    <property type="entry name" value="PFD_alpha_archaea"/>
</dbReference>
<evidence type="ECO:0000313" key="4">
    <source>
        <dbReference type="Proteomes" id="UP001365128"/>
    </source>
</evidence>
<organism evidence="3 4">
    <name type="scientific">Phyllosticta citricarpa</name>
    <dbReference type="NCBI Taxonomy" id="55181"/>
    <lineage>
        <taxon>Eukaryota</taxon>
        <taxon>Fungi</taxon>
        <taxon>Dikarya</taxon>
        <taxon>Ascomycota</taxon>
        <taxon>Pezizomycotina</taxon>
        <taxon>Dothideomycetes</taxon>
        <taxon>Dothideomycetes incertae sedis</taxon>
        <taxon>Botryosphaeriales</taxon>
        <taxon>Phyllostictaceae</taxon>
        <taxon>Phyllosticta</taxon>
    </lineage>
</organism>
<keyword evidence="4" id="KW-1185">Reference proteome</keyword>
<dbReference type="SUPFAM" id="SSF46579">
    <property type="entry name" value="Prefoldin"/>
    <property type="match status" value="1"/>
</dbReference>
<dbReference type="PANTHER" id="PTHR12674:SF2">
    <property type="entry name" value="PREFOLDIN SUBUNIT 5"/>
    <property type="match status" value="1"/>
</dbReference>
<dbReference type="PANTHER" id="PTHR12674">
    <property type="entry name" value="PREFOLDIN SUBUNIT 5"/>
    <property type="match status" value="1"/>
</dbReference>
<evidence type="ECO:0000256" key="1">
    <source>
        <dbReference type="ARBA" id="ARBA00010048"/>
    </source>
</evidence>
<comment type="similarity">
    <text evidence="1">Belongs to the prefoldin subunit alpha family.</text>
</comment>
<evidence type="ECO:0000313" key="3">
    <source>
        <dbReference type="EMBL" id="KAK7530095.1"/>
    </source>
</evidence>
<evidence type="ECO:0000256" key="2">
    <source>
        <dbReference type="SAM" id="Coils"/>
    </source>
</evidence>
<keyword evidence="2" id="KW-0175">Coiled coil</keyword>
<dbReference type="InterPro" id="IPR004127">
    <property type="entry name" value="Prefoldin_subunit_alpha"/>
</dbReference>
<dbReference type="CDD" id="cd23157">
    <property type="entry name" value="Prefoldin_5"/>
    <property type="match status" value="1"/>
</dbReference>
<gene>
    <name evidence="3" type="ORF">IWX46DRAFT_616811</name>
</gene>